<sequence length="353" mass="41502">MNFAKDLKYFDGYDLGFTKTFAHFQETKIQLRDELYEWLNQRFDQMLSEEQKKKAPQYSMEELWEELKKRLEEQTEKHDGGKKWIGTGGTSPFGNSGYNPNGIRMGGEEGAGNRTGISEWTERNYKAYREDQILDTRSIQMALKELRNLKKEGKKDLHIEKTIRKTCENAGEIEFVEERERKNSLRLVLVMDIGGSMTIHSDRVSTLFSASKSIYHFKEVHNFFFHNIFHDYLYTDHDFSNRITLDHFKEKFRKNTKIIFVGDAYMAPYELFSAPYNPYAYHRESEEERKKKRKSGLDSLKELTDVFQDSVWLNPEPKHFWSAPTIDAIHTVVPMFPLSVEGIRQAVRSLLGK</sequence>
<feature type="region of interest" description="Disordered" evidence="1">
    <location>
        <begin position="75"/>
        <end position="96"/>
    </location>
</feature>
<name>A0A2P2DWX5_9LEPT</name>
<organism evidence="2 3">
    <name type="scientific">Leptospira ryugenii</name>
    <dbReference type="NCBI Taxonomy" id="1917863"/>
    <lineage>
        <taxon>Bacteria</taxon>
        <taxon>Pseudomonadati</taxon>
        <taxon>Spirochaetota</taxon>
        <taxon>Spirochaetia</taxon>
        <taxon>Leptospirales</taxon>
        <taxon>Leptospiraceae</taxon>
        <taxon>Leptospira</taxon>
    </lineage>
</organism>
<dbReference type="PANTHER" id="PTHR39338">
    <property type="entry name" value="BLL5662 PROTEIN-RELATED"/>
    <property type="match status" value="1"/>
</dbReference>
<dbReference type="PANTHER" id="PTHR39338:SF7">
    <property type="entry name" value="BLL6692 PROTEIN"/>
    <property type="match status" value="1"/>
</dbReference>
<reference evidence="2 3" key="1">
    <citation type="submission" date="2018-02" db="EMBL/GenBank/DDBJ databases">
        <title>Novel Leptospira species isolated from soil and water in Japan.</title>
        <authorList>
            <person name="Nakao R."/>
            <person name="Masuzawa T."/>
        </authorList>
    </citation>
    <scope>NUCLEOTIDE SEQUENCE [LARGE SCALE GENOMIC DNA]</scope>
    <source>
        <strain evidence="2 3">YH101</strain>
    </source>
</reference>
<dbReference type="Proteomes" id="UP000245133">
    <property type="component" value="Unassembled WGS sequence"/>
</dbReference>
<dbReference type="EMBL" id="BFBB01000002">
    <property type="protein sequence ID" value="GBF49134.1"/>
    <property type="molecule type" value="Genomic_DNA"/>
</dbReference>
<dbReference type="AlphaFoldDB" id="A0A2P2DWX5"/>
<dbReference type="Pfam" id="PF05762">
    <property type="entry name" value="VWA_CoxE"/>
    <property type="match status" value="1"/>
</dbReference>
<evidence type="ECO:0000313" key="2">
    <source>
        <dbReference type="EMBL" id="GBF49134.1"/>
    </source>
</evidence>
<dbReference type="InterPro" id="IPR008912">
    <property type="entry name" value="Uncharacterised_CoxE"/>
</dbReference>
<evidence type="ECO:0000256" key="1">
    <source>
        <dbReference type="SAM" id="MobiDB-lite"/>
    </source>
</evidence>
<keyword evidence="3" id="KW-1185">Reference proteome</keyword>
<protein>
    <recommendedName>
        <fullName evidence="4">VWA containing CoxE family protein</fullName>
    </recommendedName>
</protein>
<evidence type="ECO:0008006" key="4">
    <source>
        <dbReference type="Google" id="ProtNLM"/>
    </source>
</evidence>
<gene>
    <name evidence="2" type="ORF">LPTSP4_06440</name>
</gene>
<accession>A0A2P2DWX5</accession>
<evidence type="ECO:0000313" key="3">
    <source>
        <dbReference type="Proteomes" id="UP000245133"/>
    </source>
</evidence>
<proteinExistence type="predicted"/>
<comment type="caution">
    <text evidence="2">The sequence shown here is derived from an EMBL/GenBank/DDBJ whole genome shotgun (WGS) entry which is preliminary data.</text>
</comment>